<name>A0A918QXJ9_9ACTN</name>
<reference evidence="3" key="2">
    <citation type="submission" date="2020-09" db="EMBL/GenBank/DDBJ databases">
        <authorList>
            <person name="Sun Q."/>
            <person name="Ohkuma M."/>
        </authorList>
    </citation>
    <scope>NUCLEOTIDE SEQUENCE</scope>
    <source>
        <strain evidence="3">JCM 5016</strain>
    </source>
</reference>
<feature type="transmembrane region" description="Helical" evidence="2">
    <location>
        <begin position="31"/>
        <end position="53"/>
    </location>
</feature>
<organism evidence="3 4">
    <name type="scientific">Streptomyces echinoruber</name>
    <dbReference type="NCBI Taxonomy" id="68898"/>
    <lineage>
        <taxon>Bacteria</taxon>
        <taxon>Bacillati</taxon>
        <taxon>Actinomycetota</taxon>
        <taxon>Actinomycetes</taxon>
        <taxon>Kitasatosporales</taxon>
        <taxon>Streptomycetaceae</taxon>
        <taxon>Streptomyces</taxon>
    </lineage>
</organism>
<dbReference type="Proteomes" id="UP000623010">
    <property type="component" value="Unassembled WGS sequence"/>
</dbReference>
<feature type="region of interest" description="Disordered" evidence="1">
    <location>
        <begin position="110"/>
        <end position="139"/>
    </location>
</feature>
<protein>
    <submittedName>
        <fullName evidence="3">Membrane protein</fullName>
    </submittedName>
</protein>
<dbReference type="RefSeq" id="WP_190055724.1">
    <property type="nucleotide sequence ID" value="NZ_BMWH01000002.1"/>
</dbReference>
<feature type="transmembrane region" description="Helical" evidence="2">
    <location>
        <begin position="59"/>
        <end position="90"/>
    </location>
</feature>
<dbReference type="InterPro" id="IPR025327">
    <property type="entry name" value="DUF4233"/>
</dbReference>
<gene>
    <name evidence="3" type="ORF">GCM10010389_06130</name>
</gene>
<evidence type="ECO:0000256" key="2">
    <source>
        <dbReference type="SAM" id="Phobius"/>
    </source>
</evidence>
<keyword evidence="4" id="KW-1185">Reference proteome</keyword>
<dbReference type="EMBL" id="BMWH01000002">
    <property type="protein sequence ID" value="GGZ71707.1"/>
    <property type="molecule type" value="Genomic_DNA"/>
</dbReference>
<evidence type="ECO:0000313" key="4">
    <source>
        <dbReference type="Proteomes" id="UP000623010"/>
    </source>
</evidence>
<keyword evidence="2" id="KW-0812">Transmembrane</keyword>
<proteinExistence type="predicted"/>
<sequence>MRTLCSSTLIGEFFIVGFAGLVAMKDPDLSMTAVWTVSGIAMALCVLLCGLVTRPGGVALGWALQLALIASGFVVPTMFFLGVVFAALWWASVHFGRKVDEAKARFAAQAEASGAPESPGAAGAAESPGAPGVSGADAG</sequence>
<keyword evidence="2" id="KW-1133">Transmembrane helix</keyword>
<evidence type="ECO:0000313" key="3">
    <source>
        <dbReference type="EMBL" id="GGZ71707.1"/>
    </source>
</evidence>
<dbReference type="AlphaFoldDB" id="A0A918QXJ9"/>
<evidence type="ECO:0000256" key="1">
    <source>
        <dbReference type="SAM" id="MobiDB-lite"/>
    </source>
</evidence>
<reference evidence="3" key="1">
    <citation type="journal article" date="2014" name="Int. J. Syst. Evol. Microbiol.">
        <title>Complete genome sequence of Corynebacterium casei LMG S-19264T (=DSM 44701T), isolated from a smear-ripened cheese.</title>
        <authorList>
            <consortium name="US DOE Joint Genome Institute (JGI-PGF)"/>
            <person name="Walter F."/>
            <person name="Albersmeier A."/>
            <person name="Kalinowski J."/>
            <person name="Ruckert C."/>
        </authorList>
    </citation>
    <scope>NUCLEOTIDE SEQUENCE</scope>
    <source>
        <strain evidence="3">JCM 5016</strain>
    </source>
</reference>
<comment type="caution">
    <text evidence="3">The sequence shown here is derived from an EMBL/GenBank/DDBJ whole genome shotgun (WGS) entry which is preliminary data.</text>
</comment>
<dbReference type="Pfam" id="PF14017">
    <property type="entry name" value="DUF4233"/>
    <property type="match status" value="1"/>
</dbReference>
<feature type="transmembrane region" description="Helical" evidence="2">
    <location>
        <begin position="6"/>
        <end position="24"/>
    </location>
</feature>
<keyword evidence="2" id="KW-0472">Membrane</keyword>
<accession>A0A918QXJ9</accession>